<dbReference type="InterPro" id="IPR050796">
    <property type="entry name" value="SCF_F-box_component"/>
</dbReference>
<protein>
    <recommendedName>
        <fullName evidence="1">F-box domain-containing protein</fullName>
    </recommendedName>
</protein>
<dbReference type="SMART" id="SM00256">
    <property type="entry name" value="FBOX"/>
    <property type="match status" value="1"/>
</dbReference>
<dbReference type="NCBIfam" id="TIGR01640">
    <property type="entry name" value="F_box_assoc_1"/>
    <property type="match status" value="1"/>
</dbReference>
<dbReference type="OMA" id="RREYNNI"/>
<name>A0A7N2M3G7_QUELO</name>
<dbReference type="PANTHER" id="PTHR31672:SF13">
    <property type="entry name" value="F-BOX PROTEIN CPR30-LIKE"/>
    <property type="match status" value="1"/>
</dbReference>
<dbReference type="EMBL" id="LRBV02000007">
    <property type="status" value="NOT_ANNOTATED_CDS"/>
    <property type="molecule type" value="Genomic_DNA"/>
</dbReference>
<dbReference type="InterPro" id="IPR001810">
    <property type="entry name" value="F-box_dom"/>
</dbReference>
<dbReference type="Proteomes" id="UP000594261">
    <property type="component" value="Chromosome 7"/>
</dbReference>
<accession>A0A7N2M3G7</accession>
<proteinExistence type="predicted"/>
<keyword evidence="3" id="KW-1185">Reference proteome</keyword>
<dbReference type="InterPro" id="IPR006527">
    <property type="entry name" value="F-box-assoc_dom_typ1"/>
</dbReference>
<reference evidence="2" key="2">
    <citation type="submission" date="2021-01" db="UniProtKB">
        <authorList>
            <consortium name="EnsemblPlants"/>
        </authorList>
    </citation>
    <scope>IDENTIFICATION</scope>
</reference>
<dbReference type="InParanoid" id="A0A7N2M3G7"/>
<dbReference type="Pfam" id="PF00646">
    <property type="entry name" value="F-box"/>
    <property type="match status" value="1"/>
</dbReference>
<dbReference type="Gramene" id="QL07p009479:mrna">
    <property type="protein sequence ID" value="QL07p009479:mrna:CDS:1"/>
    <property type="gene ID" value="QL07p009479"/>
</dbReference>
<dbReference type="InterPro" id="IPR036047">
    <property type="entry name" value="F-box-like_dom_sf"/>
</dbReference>
<evidence type="ECO:0000313" key="2">
    <source>
        <dbReference type="EnsemblPlants" id="QL07p009479:mrna:CDS:1"/>
    </source>
</evidence>
<dbReference type="SUPFAM" id="SSF81383">
    <property type="entry name" value="F-box domain"/>
    <property type="match status" value="1"/>
</dbReference>
<dbReference type="PANTHER" id="PTHR31672">
    <property type="entry name" value="BNACNNG10540D PROTEIN"/>
    <property type="match status" value="1"/>
</dbReference>
<dbReference type="EnsemblPlants" id="QL07p009479:mrna">
    <property type="protein sequence ID" value="QL07p009479:mrna:CDS:1"/>
    <property type="gene ID" value="QL07p009479"/>
</dbReference>
<evidence type="ECO:0000259" key="1">
    <source>
        <dbReference type="PROSITE" id="PS50181"/>
    </source>
</evidence>
<dbReference type="InterPro" id="IPR017451">
    <property type="entry name" value="F-box-assoc_interact_dom"/>
</dbReference>
<dbReference type="AlphaFoldDB" id="A0A7N2M3G7"/>
<evidence type="ECO:0000313" key="3">
    <source>
        <dbReference type="Proteomes" id="UP000594261"/>
    </source>
</evidence>
<dbReference type="PROSITE" id="PS50181">
    <property type="entry name" value="FBOX"/>
    <property type="match status" value="1"/>
</dbReference>
<sequence>MSQSHRMRKPTLSSERVPDEVVFDILTHLPVKPIIRFRCVSKSWNSTITTPIFITTHLNHNRAKSSLPNNGYLLYTSQAMYPSSHQQLCVVARNSDHTLTELSRCRSPFWGSHVIGFCNGIYCFFENNNYTISLWNPSIKKLKILTPIRIPRYDGIVTHGLVYNSQNNDFKILRIVFDGEVSGYKVPLPLEAGVYTWSTDSWKYIDIYMESLSGSGLNASIVDIQEKPFIFVNGALHSMIYTRGHNFILCFDVNDETFQAIMLPENYLDGLSPDFDQFEQLVVFKGSLALVAFGRDLYEEHDLCFIWVMTEYGVFDSWSKKTVAVDLVERFFGCTRRGELLIETLGTGLVSFDPDSLDQNNLEIQRSPIWLGYSTDFMESLVLLDGVNLSSESLVLLDGVNVSSDVSSEYED</sequence>
<organism evidence="2 3">
    <name type="scientific">Quercus lobata</name>
    <name type="common">Valley oak</name>
    <dbReference type="NCBI Taxonomy" id="97700"/>
    <lineage>
        <taxon>Eukaryota</taxon>
        <taxon>Viridiplantae</taxon>
        <taxon>Streptophyta</taxon>
        <taxon>Embryophyta</taxon>
        <taxon>Tracheophyta</taxon>
        <taxon>Spermatophyta</taxon>
        <taxon>Magnoliopsida</taxon>
        <taxon>eudicotyledons</taxon>
        <taxon>Gunneridae</taxon>
        <taxon>Pentapetalae</taxon>
        <taxon>rosids</taxon>
        <taxon>fabids</taxon>
        <taxon>Fagales</taxon>
        <taxon>Fagaceae</taxon>
        <taxon>Quercus</taxon>
    </lineage>
</organism>
<dbReference type="Gene3D" id="1.20.1280.50">
    <property type="match status" value="1"/>
</dbReference>
<dbReference type="Pfam" id="PF07734">
    <property type="entry name" value="FBA_1"/>
    <property type="match status" value="1"/>
</dbReference>
<reference evidence="2 3" key="1">
    <citation type="journal article" date="2016" name="G3 (Bethesda)">
        <title>First Draft Assembly and Annotation of the Genome of a California Endemic Oak Quercus lobata Nee (Fagaceae).</title>
        <authorList>
            <person name="Sork V.L."/>
            <person name="Fitz-Gibbon S.T."/>
            <person name="Puiu D."/>
            <person name="Crepeau M."/>
            <person name="Gugger P.F."/>
            <person name="Sherman R."/>
            <person name="Stevens K."/>
            <person name="Langley C.H."/>
            <person name="Pellegrini M."/>
            <person name="Salzberg S.L."/>
        </authorList>
    </citation>
    <scope>NUCLEOTIDE SEQUENCE [LARGE SCALE GENOMIC DNA]</scope>
    <source>
        <strain evidence="2 3">cv. SW786</strain>
    </source>
</reference>
<feature type="domain" description="F-box" evidence="1">
    <location>
        <begin position="11"/>
        <end position="56"/>
    </location>
</feature>